<comment type="caution">
    <text evidence="1">The sequence shown here is derived from an EMBL/GenBank/DDBJ whole genome shotgun (WGS) entry which is preliminary data.</text>
</comment>
<dbReference type="EMBL" id="JAFEUZ010000033">
    <property type="protein sequence ID" value="KAG5469306.1"/>
    <property type="molecule type" value="Genomic_DNA"/>
</dbReference>
<gene>
    <name evidence="1" type="ORF">LSCM1_02521</name>
</gene>
<proteinExistence type="predicted"/>
<keyword evidence="2" id="KW-1185">Reference proteome</keyword>
<dbReference type="OrthoDB" id="278597at2759"/>
<dbReference type="Proteomes" id="UP000673552">
    <property type="component" value="Unassembled WGS sequence"/>
</dbReference>
<name>A0A836G729_9TRYP</name>
<reference evidence="2" key="1">
    <citation type="journal article" date="2021" name="Microbiol. Resour. Announc.">
        <title>LGAAP: Leishmaniinae Genome Assembly and Annotation Pipeline.</title>
        <authorList>
            <person name="Almutairi H."/>
            <person name="Urbaniak M.D."/>
            <person name="Bates M.D."/>
            <person name="Jariyapan N."/>
            <person name="Kwakye-Nuako G."/>
            <person name="Thomaz-Soccol V."/>
            <person name="Al-Salem W.S."/>
            <person name="Dillon R.J."/>
            <person name="Bates P.A."/>
            <person name="Gatherer D."/>
        </authorList>
    </citation>
    <scope>NUCLEOTIDE SEQUENCE [LARGE SCALE GENOMIC DNA]</scope>
</reference>
<dbReference type="KEGG" id="lmat:92512616"/>
<sequence>MNPSAAAYVPSPVIVRTLAERRATPPITAPLPSESPGTSPRPLTRAAVVAMTAAERLRNARRKEAYKRQPSAATSVPATSIQTLSSPMRASATDAAVPLQMSPPPVSQGAMFIRYSKQQLLSLRAAAIQQVMCGRVVEHPQLLKIPESFAPLLELPFAVEYVHTDAAVQLVEHRRRESPPSSSSSNSVAHSEHLAAEASARLFPCDVCSQGGPHPCPAIQQILQRVTRQVMTTTLGAALIQPALVVESLLRLALVFDAKQSSLRLRMLAQKSPRVVHLVEEYLCGEGYHLPLPPVTAHEDWVTLNGILKFDAIRNNETRVITDLSKHWKKRRTPFEQFIFFFAFRDARPVRPAKNIITSSVKPGMVAMLTGDVRAMILLHRLGFFIPPDYYWTVFPFLRQALGEGTLTYDAVRHLGLYLSSAQSADMYNPVERPTRV</sequence>
<reference evidence="2" key="2">
    <citation type="journal article" date="2021" name="Sci. Data">
        <title>Chromosome-scale genome sequencing, assembly and annotation of six genomes from subfamily Leishmaniinae.</title>
        <authorList>
            <person name="Almutairi H."/>
            <person name="Urbaniak M.D."/>
            <person name="Bates M.D."/>
            <person name="Jariyapan N."/>
            <person name="Kwakye-Nuako G."/>
            <person name="Thomaz Soccol V."/>
            <person name="Al-Salem W.S."/>
            <person name="Dillon R.J."/>
            <person name="Bates P.A."/>
            <person name="Gatherer D."/>
        </authorList>
    </citation>
    <scope>NUCLEOTIDE SEQUENCE [LARGE SCALE GENOMIC DNA]</scope>
</reference>
<evidence type="ECO:0000313" key="2">
    <source>
        <dbReference type="Proteomes" id="UP000673552"/>
    </source>
</evidence>
<evidence type="ECO:0000313" key="1">
    <source>
        <dbReference type="EMBL" id="KAG5469306.1"/>
    </source>
</evidence>
<accession>A0A836G729</accession>
<dbReference type="GeneID" id="92512616"/>
<dbReference type="AlphaFoldDB" id="A0A836G729"/>
<protein>
    <submittedName>
        <fullName evidence="1">Uncharacterized protein</fullName>
    </submittedName>
</protein>
<organism evidence="1 2">
    <name type="scientific">Leishmania martiniquensis</name>
    <dbReference type="NCBI Taxonomy" id="1580590"/>
    <lineage>
        <taxon>Eukaryota</taxon>
        <taxon>Discoba</taxon>
        <taxon>Euglenozoa</taxon>
        <taxon>Kinetoplastea</taxon>
        <taxon>Metakinetoplastina</taxon>
        <taxon>Trypanosomatida</taxon>
        <taxon>Trypanosomatidae</taxon>
        <taxon>Leishmaniinae</taxon>
        <taxon>Leishmania</taxon>
    </lineage>
</organism>
<dbReference type="RefSeq" id="XP_067175479.1">
    <property type="nucleotide sequence ID" value="XM_067320104.1"/>
</dbReference>